<dbReference type="GO" id="GO:0030915">
    <property type="term" value="C:Smc5-Smc6 complex"/>
    <property type="evidence" value="ECO:0007669"/>
    <property type="project" value="InterPro"/>
</dbReference>
<evidence type="ECO:0000256" key="3">
    <source>
        <dbReference type="ARBA" id="ARBA00008212"/>
    </source>
</evidence>
<keyword evidence="5" id="KW-0479">Metal-binding</keyword>
<comment type="subcellular location">
    <subcellularLocation>
        <location evidence="1">Nucleus</location>
    </subcellularLocation>
</comment>
<evidence type="ECO:0000256" key="6">
    <source>
        <dbReference type="ARBA" id="ARBA00022771"/>
    </source>
</evidence>
<dbReference type="CDD" id="cd16651">
    <property type="entry name" value="SPL-RING_NSE2"/>
    <property type="match status" value="1"/>
</dbReference>
<dbReference type="SUPFAM" id="SSF57850">
    <property type="entry name" value="RING/U-box"/>
    <property type="match status" value="1"/>
</dbReference>
<evidence type="ECO:0000256" key="5">
    <source>
        <dbReference type="ARBA" id="ARBA00022723"/>
    </source>
</evidence>
<dbReference type="GO" id="GO:0005634">
    <property type="term" value="C:nucleus"/>
    <property type="evidence" value="ECO:0007669"/>
    <property type="project" value="UniProtKB-SubCell"/>
</dbReference>
<keyword evidence="8" id="KW-0862">Zinc</keyword>
<feature type="domain" description="SP-RING-type" evidence="12">
    <location>
        <begin position="243"/>
        <end position="335"/>
    </location>
</feature>
<dbReference type="GO" id="GO:0008270">
    <property type="term" value="F:zinc ion binding"/>
    <property type="evidence" value="ECO:0007669"/>
    <property type="project" value="UniProtKB-KW"/>
</dbReference>
<dbReference type="Proteomes" id="UP000245946">
    <property type="component" value="Unassembled WGS sequence"/>
</dbReference>
<keyword evidence="4" id="KW-0808">Transferase</keyword>
<reference evidence="13 14" key="1">
    <citation type="journal article" date="2018" name="Mol. Biol. Evol.">
        <title>Broad Genomic Sampling Reveals a Smut Pathogenic Ancestry of the Fungal Clade Ustilaginomycotina.</title>
        <authorList>
            <person name="Kijpornyongpan T."/>
            <person name="Mondo S.J."/>
            <person name="Barry K."/>
            <person name="Sandor L."/>
            <person name="Lee J."/>
            <person name="Lipzen A."/>
            <person name="Pangilinan J."/>
            <person name="LaButti K."/>
            <person name="Hainaut M."/>
            <person name="Henrissat B."/>
            <person name="Grigoriev I.V."/>
            <person name="Spatafora J.W."/>
            <person name="Aime M.C."/>
        </authorList>
    </citation>
    <scope>NUCLEOTIDE SEQUENCE [LARGE SCALE GENOMIC DNA]</scope>
    <source>
        <strain evidence="13 14">MCA 4186</strain>
    </source>
</reference>
<evidence type="ECO:0000256" key="8">
    <source>
        <dbReference type="ARBA" id="ARBA00022833"/>
    </source>
</evidence>
<evidence type="ECO:0000256" key="11">
    <source>
        <dbReference type="SAM" id="MobiDB-lite"/>
    </source>
</evidence>
<dbReference type="InterPro" id="IPR013083">
    <property type="entry name" value="Znf_RING/FYVE/PHD"/>
</dbReference>
<dbReference type="EMBL" id="KZ819287">
    <property type="protein sequence ID" value="PWN99729.1"/>
    <property type="molecule type" value="Genomic_DNA"/>
</dbReference>
<evidence type="ECO:0000256" key="10">
    <source>
        <dbReference type="PROSITE-ProRule" id="PRU00452"/>
    </source>
</evidence>
<name>A0A316ZDX2_9BASI</name>
<evidence type="ECO:0000256" key="4">
    <source>
        <dbReference type="ARBA" id="ARBA00022679"/>
    </source>
</evidence>
<dbReference type="GO" id="GO:0016925">
    <property type="term" value="P:protein sumoylation"/>
    <property type="evidence" value="ECO:0007669"/>
    <property type="project" value="UniProtKB-UniPathway"/>
</dbReference>
<organism evidence="13 14">
    <name type="scientific">Tilletiopsis washingtonensis</name>
    <dbReference type="NCBI Taxonomy" id="58919"/>
    <lineage>
        <taxon>Eukaryota</taxon>
        <taxon>Fungi</taxon>
        <taxon>Dikarya</taxon>
        <taxon>Basidiomycota</taxon>
        <taxon>Ustilaginomycotina</taxon>
        <taxon>Exobasidiomycetes</taxon>
        <taxon>Entylomatales</taxon>
        <taxon>Entylomatales incertae sedis</taxon>
        <taxon>Tilletiopsis</taxon>
    </lineage>
</organism>
<evidence type="ECO:0000256" key="7">
    <source>
        <dbReference type="ARBA" id="ARBA00022786"/>
    </source>
</evidence>
<dbReference type="InterPro" id="IPR026846">
    <property type="entry name" value="Nse2(Mms21)"/>
</dbReference>
<feature type="region of interest" description="Disordered" evidence="11">
    <location>
        <begin position="1"/>
        <end position="68"/>
    </location>
</feature>
<dbReference type="GO" id="GO:0061665">
    <property type="term" value="F:SUMO ligase activity"/>
    <property type="evidence" value="ECO:0007669"/>
    <property type="project" value="TreeGrafter"/>
</dbReference>
<keyword evidence="6 10" id="KW-0863">Zinc-finger</keyword>
<evidence type="ECO:0000256" key="1">
    <source>
        <dbReference type="ARBA" id="ARBA00004123"/>
    </source>
</evidence>
<comment type="similarity">
    <text evidence="3">Belongs to the NSE2 family.</text>
</comment>
<dbReference type="RefSeq" id="XP_025600008.1">
    <property type="nucleotide sequence ID" value="XM_025745063.1"/>
</dbReference>
<keyword evidence="7" id="KW-0833">Ubl conjugation pathway</keyword>
<evidence type="ECO:0000313" key="13">
    <source>
        <dbReference type="EMBL" id="PWN99729.1"/>
    </source>
</evidence>
<sequence length="355" mass="38765">MPSASRSRRRADSAERRELASAEDLSRASPDDEELDGPEEPLSDAEPEDLDDDDDDDDDVGAAAPQRKRISAADIARAKGDQPLDAVVADTRLRAIATDWGSASRNLALAIEALTTSAEQVAEFIGCDEESLGGGLTQSTATLEAGMRALLDAEAEVKLRVRILHELRGQLTRGDKIYNAPQSYEAAVQAELEKYTQQTSRQKYASQKTYEQFREKIWQAGSEDPMPPMLDLIAAEEGDDDDDGDDIVMGGVTQDYKCPLSLRLMTDPLSSSTCSHSYERSVILDYLSSQAGHNAGRGGRGASVECPVSGCRAQLSKASLKENAKLKKDVRAFARRQEERELRRRATQNAEAVLD</sequence>
<gene>
    <name evidence="13" type="ORF">FA09DRAFT_359136</name>
</gene>
<dbReference type="STRING" id="58919.A0A316ZDX2"/>
<accession>A0A316ZDX2</accession>
<dbReference type="InterPro" id="IPR004181">
    <property type="entry name" value="Znf_MIZ"/>
</dbReference>
<dbReference type="GeneID" id="37272607"/>
<dbReference type="PANTHER" id="PTHR21330">
    <property type="entry name" value="E3 SUMO-PROTEIN LIGASE NSE2"/>
    <property type="match status" value="1"/>
</dbReference>
<evidence type="ECO:0000256" key="2">
    <source>
        <dbReference type="ARBA" id="ARBA00004718"/>
    </source>
</evidence>
<keyword evidence="14" id="KW-1185">Reference proteome</keyword>
<feature type="compositionally biased region" description="Basic and acidic residues" evidence="11">
    <location>
        <begin position="10"/>
        <end position="30"/>
    </location>
</feature>
<protein>
    <recommendedName>
        <fullName evidence="12">SP-RING-type domain-containing protein</fullName>
    </recommendedName>
</protein>
<feature type="compositionally biased region" description="Acidic residues" evidence="11">
    <location>
        <begin position="31"/>
        <end position="60"/>
    </location>
</feature>
<keyword evidence="9" id="KW-0539">Nucleus</keyword>
<comment type="pathway">
    <text evidence="2">Protein modification; protein sumoylation.</text>
</comment>
<dbReference type="AlphaFoldDB" id="A0A316ZDX2"/>
<dbReference type="GO" id="GO:0000724">
    <property type="term" value="P:double-strand break repair via homologous recombination"/>
    <property type="evidence" value="ECO:0007669"/>
    <property type="project" value="InterPro"/>
</dbReference>
<dbReference type="OrthoDB" id="26899at2759"/>
<dbReference type="Gene3D" id="3.30.40.10">
    <property type="entry name" value="Zinc/RING finger domain, C3HC4 (zinc finger)"/>
    <property type="match status" value="1"/>
</dbReference>
<evidence type="ECO:0000259" key="12">
    <source>
        <dbReference type="PROSITE" id="PS51044"/>
    </source>
</evidence>
<dbReference type="PROSITE" id="PS51044">
    <property type="entry name" value="ZF_SP_RING"/>
    <property type="match status" value="1"/>
</dbReference>
<proteinExistence type="inferred from homology"/>
<evidence type="ECO:0000256" key="9">
    <source>
        <dbReference type="ARBA" id="ARBA00023242"/>
    </source>
</evidence>
<evidence type="ECO:0000313" key="14">
    <source>
        <dbReference type="Proteomes" id="UP000245946"/>
    </source>
</evidence>
<dbReference type="UniPathway" id="UPA00886"/>
<dbReference type="Pfam" id="PF11789">
    <property type="entry name" value="zf-Nse"/>
    <property type="match status" value="1"/>
</dbReference>
<dbReference type="PANTHER" id="PTHR21330:SF1">
    <property type="entry name" value="E3 SUMO-PROTEIN LIGASE NSE2"/>
    <property type="match status" value="1"/>
</dbReference>